<sequence length="543" mass="60128">MEKVQRSPEKEPAPSKQQLTRCVLSAAFFGALGSSFLYGYNLSVVNAPAKDIKAFYNLTWMTRYGEPAMVDTLTLLWSITVSIFAVGGLMGALTVPFLIKVLGRKGTLLANNVLAVISALLMALGEKAGSFEMLIIGRFIVGMDSGVSLSALPMYLGEISPRQYRGSIGQFNAVFICLGVFTGQLFGLPEIFGHKNRWNFLFAFIAVPALLQLCVLPFLPESPRFLLMERRDEARAEKAFQSFLGKKDVSAELEEVYGEIRVQNTQQSVSFFRLFRNPSIRWQLITVITIMSSYQLCGLNVIWYYTNGIFEGAGFDKSTIPYVTLSTGFIETLAAIISGLVIERVGRKLLLIFGFSAMALCYSLLTVFLHFQDSYSWMPYMSFISILALIASFCSGPGGIPFILTGGIPFILTGELFEQTYRPAAFLVAGIVNWLANFIVGLIFPFIQESLQNFAFLVFVFVCVLAAIYIIVVLPETKNKTFVEISQSFAKINNIPQSVEAEMEDVLDVQPEKTNALGVSSETVKAKDRNHEDNGVVQSESCF</sequence>
<protein>
    <submittedName>
        <fullName evidence="1">Uncharacterized protein</fullName>
    </submittedName>
</protein>
<accession>A0ACC5YXD2</accession>
<reference evidence="1" key="1">
    <citation type="submission" date="2020-02" db="EMBL/GenBank/DDBJ databases">
        <title>Genome sequencing of the panga catfish, Pangasius djambal.</title>
        <authorList>
            <person name="Wen M."/>
            <person name="Zahm M."/>
            <person name="Roques C."/>
            <person name="Cabau C."/>
            <person name="Klopp C."/>
            <person name="Donnadieu C."/>
            <person name="Jouanno E."/>
            <person name="Avarre J.-C."/>
            <person name="Campet M."/>
            <person name="Ha T."/>
            <person name="Dugue R."/>
            <person name="Lampietro C."/>
            <person name="Louis A."/>
            <person name="Herpin A."/>
            <person name="Echchiki A."/>
            <person name="Berthelot C."/>
            <person name="Parey E."/>
            <person name="Roest-Crollius H."/>
            <person name="Braasch I."/>
            <person name="Postlethwait J.H."/>
            <person name="Bobe J."/>
            <person name="Montfort J."/>
            <person name="Bouchez O."/>
            <person name="Begum T."/>
            <person name="Schartl M."/>
            <person name="Gustiano R."/>
            <person name="Guiguen Y."/>
        </authorList>
    </citation>
    <scope>NUCLEOTIDE SEQUENCE</scope>
    <source>
        <strain evidence="1">Pdj_M5554</strain>
    </source>
</reference>
<proteinExistence type="predicted"/>
<evidence type="ECO:0000313" key="2">
    <source>
        <dbReference type="Proteomes" id="UP000830395"/>
    </source>
</evidence>
<dbReference type="EMBL" id="CM040987">
    <property type="protein sequence ID" value="MCJ8739576.1"/>
    <property type="molecule type" value="Genomic_DNA"/>
</dbReference>
<gene>
    <name evidence="1" type="ORF">PDJAM_G00048770</name>
</gene>
<keyword evidence="2" id="KW-1185">Reference proteome</keyword>
<comment type="caution">
    <text evidence="1">The sequence shown here is derived from an EMBL/GenBank/DDBJ whole genome shotgun (WGS) entry which is preliminary data.</text>
</comment>
<evidence type="ECO:0000313" key="1">
    <source>
        <dbReference type="EMBL" id="MCJ8739576.1"/>
    </source>
</evidence>
<dbReference type="Proteomes" id="UP000830395">
    <property type="component" value="Chromosome 13"/>
</dbReference>
<name>A0ACC5YXD2_9TELE</name>
<organism evidence="1 2">
    <name type="scientific">Pangasius djambal</name>
    <dbReference type="NCBI Taxonomy" id="1691987"/>
    <lineage>
        <taxon>Eukaryota</taxon>
        <taxon>Metazoa</taxon>
        <taxon>Chordata</taxon>
        <taxon>Craniata</taxon>
        <taxon>Vertebrata</taxon>
        <taxon>Euteleostomi</taxon>
        <taxon>Actinopterygii</taxon>
        <taxon>Neopterygii</taxon>
        <taxon>Teleostei</taxon>
        <taxon>Ostariophysi</taxon>
        <taxon>Siluriformes</taxon>
        <taxon>Pangasiidae</taxon>
        <taxon>Pangasius</taxon>
    </lineage>
</organism>